<protein>
    <submittedName>
        <fullName evidence="7 9">Protein MTO1 homolog, mitochondrial-like isoform X1</fullName>
    </submittedName>
    <submittedName>
        <fullName evidence="8">Protein MTO1 homolog, mitochondrial-like isoform X2</fullName>
    </submittedName>
</protein>
<evidence type="ECO:0000256" key="4">
    <source>
        <dbReference type="ARBA" id="ARBA00022827"/>
    </source>
</evidence>
<keyword evidence="4" id="KW-0274">FAD</keyword>
<reference evidence="7 8" key="1">
    <citation type="submission" date="2025-05" db="UniProtKB">
        <authorList>
            <consortium name="RefSeq"/>
        </authorList>
    </citation>
    <scope>IDENTIFICATION</scope>
    <source>
        <tissue evidence="7 8">Muscle</tissue>
    </source>
</reference>
<dbReference type="Proteomes" id="UP000694941">
    <property type="component" value="Unplaced"/>
</dbReference>
<evidence type="ECO:0000313" key="9">
    <source>
        <dbReference type="RefSeq" id="XP_022251847.1"/>
    </source>
</evidence>
<dbReference type="RefSeq" id="XP_022251847.1">
    <property type="nucleotide sequence ID" value="XM_022396139.1"/>
</dbReference>
<dbReference type="NCBIfam" id="TIGR00136">
    <property type="entry name" value="mnmG_gidA"/>
    <property type="match status" value="1"/>
</dbReference>
<comment type="similarity">
    <text evidence="2">Belongs to the MnmG family.</text>
</comment>
<gene>
    <name evidence="7 8 9" type="primary">LOC106467920</name>
</gene>
<dbReference type="PROSITE" id="PS01281">
    <property type="entry name" value="GIDA_2"/>
    <property type="match status" value="1"/>
</dbReference>
<dbReference type="PANTHER" id="PTHR11806">
    <property type="entry name" value="GLUCOSE INHIBITED DIVISION PROTEIN A"/>
    <property type="match status" value="1"/>
</dbReference>
<sequence length="547" mass="60923">MSSRAWYLLRKIVEKGHLNTSLKNIHYKQVISFTSTTDNCYDVIVVGGGHAGTEAATAAARMGCKTMLLTHKVDTIGEMSCNPAFGGIGKGHLMKEVDALDGICGRICDHSGIQYKVLNKRKGPAVWGPRAQIDRVLYKHHIQLDLFKTPNLEIRACSVEDLITSKFHHASSTKLQCTGVALADGTCLKGHTVILTTGTFLRGMINIGLDSYPAGRLGDQPTVGLAKTLEKVGFKMGRLKTGTPPRVDIKTVDLSQFSVTEGDNPPQPFSFIHDNVWIKPEEQVGTYLTFTTPETEKIILENVHLSRHVQEETRGPRYCPSIESKCLRFRNRSHQIWLEPEGLNSDLLYPNGLSCTLPAEVQLQMLKSLPGLENVTMVRPGYGVEYDYIDPRQLKPTLETLKISNLFFAGQINGTTGYEEAAAQGIVAGINAACKVQDQPPFIVDRTEGYIGVLVDDLTTLGTNEPYRMFTSRSEFRLSLRPDNADIRLTEKGYRAGCVSETRYKRFCDVHLQLKEAIQFLKFQTNSMNEWRRKIKLGGTKSLHTKT</sequence>
<organism evidence="6 7">
    <name type="scientific">Limulus polyphemus</name>
    <name type="common">Atlantic horseshoe crab</name>
    <dbReference type="NCBI Taxonomy" id="6850"/>
    <lineage>
        <taxon>Eukaryota</taxon>
        <taxon>Metazoa</taxon>
        <taxon>Ecdysozoa</taxon>
        <taxon>Arthropoda</taxon>
        <taxon>Chelicerata</taxon>
        <taxon>Merostomata</taxon>
        <taxon>Xiphosura</taxon>
        <taxon>Limulidae</taxon>
        <taxon>Limulus</taxon>
    </lineage>
</organism>
<dbReference type="Gene3D" id="3.50.50.60">
    <property type="entry name" value="FAD/NAD(P)-binding domain"/>
    <property type="match status" value="2"/>
</dbReference>
<feature type="domain" description="MnmG N-terminal" evidence="5">
    <location>
        <begin position="42"/>
        <end position="439"/>
    </location>
</feature>
<dbReference type="InterPro" id="IPR040131">
    <property type="entry name" value="MnmG_N"/>
</dbReference>
<dbReference type="InterPro" id="IPR036188">
    <property type="entry name" value="FAD/NAD-bd_sf"/>
</dbReference>
<evidence type="ECO:0000313" key="7">
    <source>
        <dbReference type="RefSeq" id="XP_013783758.1"/>
    </source>
</evidence>
<dbReference type="SUPFAM" id="SSF51905">
    <property type="entry name" value="FAD/NAD(P)-binding domain"/>
    <property type="match status" value="1"/>
</dbReference>
<evidence type="ECO:0000256" key="2">
    <source>
        <dbReference type="ARBA" id="ARBA00007653"/>
    </source>
</evidence>
<dbReference type="PRINTS" id="PR00411">
    <property type="entry name" value="PNDRDTASEI"/>
</dbReference>
<dbReference type="InterPro" id="IPR004416">
    <property type="entry name" value="MnmG"/>
</dbReference>
<comment type="cofactor">
    <cofactor evidence="1">
        <name>FAD</name>
        <dbReference type="ChEBI" id="CHEBI:57692"/>
    </cofactor>
</comment>
<accession>A0ABM1BKF3</accession>
<dbReference type="InterPro" id="IPR002218">
    <property type="entry name" value="MnmG-rel"/>
</dbReference>
<evidence type="ECO:0000259" key="5">
    <source>
        <dbReference type="Pfam" id="PF01134"/>
    </source>
</evidence>
<keyword evidence="3" id="KW-0285">Flavoprotein</keyword>
<name>A0ABM1BKF3_LIMPO</name>
<evidence type="ECO:0000256" key="1">
    <source>
        <dbReference type="ARBA" id="ARBA00001974"/>
    </source>
</evidence>
<dbReference type="Pfam" id="PF01134">
    <property type="entry name" value="GIDA"/>
    <property type="match status" value="1"/>
</dbReference>
<dbReference type="RefSeq" id="XP_022251846.1">
    <property type="nucleotide sequence ID" value="XM_022396138.1"/>
</dbReference>
<evidence type="ECO:0000313" key="6">
    <source>
        <dbReference type="Proteomes" id="UP000694941"/>
    </source>
</evidence>
<dbReference type="PANTHER" id="PTHR11806:SF0">
    <property type="entry name" value="PROTEIN MTO1 HOMOLOG, MITOCHONDRIAL"/>
    <property type="match status" value="1"/>
</dbReference>
<dbReference type="InterPro" id="IPR020595">
    <property type="entry name" value="MnmG-rel_CS"/>
</dbReference>
<proteinExistence type="inferred from homology"/>
<dbReference type="RefSeq" id="XP_013783758.1">
    <property type="nucleotide sequence ID" value="XM_013928304.2"/>
</dbReference>
<evidence type="ECO:0000313" key="8">
    <source>
        <dbReference type="RefSeq" id="XP_022251846.1"/>
    </source>
</evidence>
<keyword evidence="6" id="KW-1185">Reference proteome</keyword>
<dbReference type="GeneID" id="106467920"/>
<evidence type="ECO:0000256" key="3">
    <source>
        <dbReference type="ARBA" id="ARBA00022630"/>
    </source>
</evidence>